<sequence length="113" mass="12720">MSENQKKEDPPTDLQILVLAGGYSERFGKEKVISSIPHIESKYLVVATCDCPKISPKVLKMIYEKAVGHDGSVPIWPNEYIEPLQATYQVLSVIGLFYFTYTHSHISQSPHDP</sequence>
<dbReference type="InterPro" id="IPR029044">
    <property type="entry name" value="Nucleotide-diphossugar_trans"/>
</dbReference>
<dbReference type="AlphaFoldDB" id="A0A133VEQ0"/>
<gene>
    <name evidence="1" type="ORF">AKJ48_01155</name>
</gene>
<name>A0A133VEQ0_9EURY</name>
<dbReference type="EMBL" id="LHYB01000008">
    <property type="protein sequence ID" value="KXB04884.1"/>
    <property type="molecule type" value="Genomic_DNA"/>
</dbReference>
<evidence type="ECO:0000313" key="2">
    <source>
        <dbReference type="Proteomes" id="UP000070076"/>
    </source>
</evidence>
<organism evidence="1 2">
    <name type="scientific">candidate division MSBL1 archaeon SCGC-AAA261O19</name>
    <dbReference type="NCBI Taxonomy" id="1698277"/>
    <lineage>
        <taxon>Archaea</taxon>
        <taxon>Methanobacteriati</taxon>
        <taxon>Methanobacteriota</taxon>
        <taxon>candidate division MSBL1</taxon>
    </lineage>
</organism>
<proteinExistence type="predicted"/>
<accession>A0A133VEQ0</accession>
<protein>
    <recommendedName>
        <fullName evidence="3">MobA-like NTP transferase domain-containing protein</fullName>
    </recommendedName>
</protein>
<keyword evidence="2" id="KW-1185">Reference proteome</keyword>
<dbReference type="Proteomes" id="UP000070076">
    <property type="component" value="Unassembled WGS sequence"/>
</dbReference>
<evidence type="ECO:0008006" key="3">
    <source>
        <dbReference type="Google" id="ProtNLM"/>
    </source>
</evidence>
<reference evidence="1 2" key="1">
    <citation type="journal article" date="2016" name="Sci. Rep.">
        <title>Metabolic traits of an uncultured archaeal lineage -MSBL1- from brine pools of the Red Sea.</title>
        <authorList>
            <person name="Mwirichia R."/>
            <person name="Alam I."/>
            <person name="Rashid M."/>
            <person name="Vinu M."/>
            <person name="Ba-Alawi W."/>
            <person name="Anthony Kamau A."/>
            <person name="Kamanda Ngugi D."/>
            <person name="Goker M."/>
            <person name="Klenk H.P."/>
            <person name="Bajic V."/>
            <person name="Stingl U."/>
        </authorList>
    </citation>
    <scope>NUCLEOTIDE SEQUENCE [LARGE SCALE GENOMIC DNA]</scope>
    <source>
        <strain evidence="1">SCGC-AAA261O19</strain>
    </source>
</reference>
<evidence type="ECO:0000313" key="1">
    <source>
        <dbReference type="EMBL" id="KXB04884.1"/>
    </source>
</evidence>
<comment type="caution">
    <text evidence="1">The sequence shown here is derived from an EMBL/GenBank/DDBJ whole genome shotgun (WGS) entry which is preliminary data.</text>
</comment>
<dbReference type="SUPFAM" id="SSF53448">
    <property type="entry name" value="Nucleotide-diphospho-sugar transferases"/>
    <property type="match status" value="1"/>
</dbReference>